<evidence type="ECO:0000256" key="1">
    <source>
        <dbReference type="SAM" id="MobiDB-lite"/>
    </source>
</evidence>
<gene>
    <name evidence="2" type="ORF">WMO41_01720</name>
</gene>
<dbReference type="RefSeq" id="WP_349228343.1">
    <property type="nucleotide sequence ID" value="NZ_JBBMFJ010000002.1"/>
</dbReference>
<feature type="compositionally biased region" description="Polar residues" evidence="1">
    <location>
        <begin position="327"/>
        <end position="338"/>
    </location>
</feature>
<name>A0ABV1HHX4_9FIRM</name>
<keyword evidence="3" id="KW-1185">Reference proteome</keyword>
<feature type="region of interest" description="Disordered" evidence="1">
    <location>
        <begin position="305"/>
        <end position="338"/>
    </location>
</feature>
<comment type="caution">
    <text evidence="2">The sequence shown here is derived from an EMBL/GenBank/DDBJ whole genome shotgun (WGS) entry which is preliminary data.</text>
</comment>
<evidence type="ECO:0000313" key="3">
    <source>
        <dbReference type="Proteomes" id="UP001437460"/>
    </source>
</evidence>
<dbReference type="EMBL" id="JBBMFJ010000002">
    <property type="protein sequence ID" value="MEQ2561911.1"/>
    <property type="molecule type" value="Genomic_DNA"/>
</dbReference>
<organism evidence="2 3">
    <name type="scientific">Ventrimonas faecis</name>
    <dbReference type="NCBI Taxonomy" id="3133170"/>
    <lineage>
        <taxon>Bacteria</taxon>
        <taxon>Bacillati</taxon>
        <taxon>Bacillota</taxon>
        <taxon>Clostridia</taxon>
        <taxon>Lachnospirales</taxon>
        <taxon>Lachnospiraceae</taxon>
        <taxon>Ventrimonas</taxon>
    </lineage>
</organism>
<evidence type="ECO:0000313" key="2">
    <source>
        <dbReference type="EMBL" id="MEQ2561911.1"/>
    </source>
</evidence>
<protein>
    <submittedName>
        <fullName evidence="2">Uncharacterized protein</fullName>
    </submittedName>
</protein>
<sequence>MKEEKTTKESKQVNFRIDPDSAEAFRQFCTSHGMNQAQGFDHLLQVLELNNAKAATPGRIVEIENFERLLKDILSAYINSIELSSNAELRVQEHFQSDLKRKDRTIDELREKVDLLEAEKKETEAGMAALREEQKRLQEQAQYAISQMDAAKKAALDQEEMNRILQMQNQELQNKMAQYDALLQSETQAKKEAAASQLKIQELEQKLSHETEQKNTLEQTAAQLQEQVREMENQRLDDRLRIADLKRQLTDKDADTQAMLKQARMQAELEQERAVIAKEREMQEELRNADRETVRLQAELEQLRMKLAQENTQKPKTGSEEPDTDNKAQGSSAGTERE</sequence>
<accession>A0ABV1HHX4</accession>
<proteinExistence type="predicted"/>
<dbReference type="Proteomes" id="UP001437460">
    <property type="component" value="Unassembled WGS sequence"/>
</dbReference>
<reference evidence="2 3" key="1">
    <citation type="submission" date="2024-03" db="EMBL/GenBank/DDBJ databases">
        <title>Human intestinal bacterial collection.</title>
        <authorList>
            <person name="Pauvert C."/>
            <person name="Hitch T.C.A."/>
            <person name="Clavel T."/>
        </authorList>
    </citation>
    <scope>NUCLEOTIDE SEQUENCE [LARGE SCALE GENOMIC DNA]</scope>
    <source>
        <strain evidence="2 3">CLA-AP-H27</strain>
    </source>
</reference>